<name>A0A6J6PC65_9ZZZZ</name>
<dbReference type="Pfam" id="PF21179">
    <property type="entry name" value="BldD-like_C"/>
    <property type="match status" value="1"/>
</dbReference>
<gene>
    <name evidence="2" type="ORF">UFOPK2366_00917</name>
</gene>
<dbReference type="InterPro" id="IPR038099">
    <property type="entry name" value="BldD-like_C_sf"/>
</dbReference>
<reference evidence="2" key="1">
    <citation type="submission" date="2020-05" db="EMBL/GenBank/DDBJ databases">
        <authorList>
            <person name="Chiriac C."/>
            <person name="Salcher M."/>
            <person name="Ghai R."/>
            <person name="Kavagutti S V."/>
        </authorList>
    </citation>
    <scope>NUCLEOTIDE SEQUENCE</scope>
</reference>
<accession>A0A6J6PC65</accession>
<dbReference type="GO" id="GO:0045892">
    <property type="term" value="P:negative regulation of DNA-templated transcription"/>
    <property type="evidence" value="ECO:0007669"/>
    <property type="project" value="InterPro"/>
</dbReference>
<dbReference type="InterPro" id="IPR037664">
    <property type="entry name" value="BldD_C"/>
</dbReference>
<dbReference type="EMBL" id="CAEZXM010000152">
    <property type="protein sequence ID" value="CAB4694205.1"/>
    <property type="molecule type" value="Genomic_DNA"/>
</dbReference>
<evidence type="ECO:0000259" key="1">
    <source>
        <dbReference type="Pfam" id="PF21179"/>
    </source>
</evidence>
<sequence>MLSRFMRMIQVQRQDFNGKVLTIRGDDARAIAAMLDVPVDQVGQRLDALDLLVHPGGG</sequence>
<dbReference type="Gene3D" id="1.10.10.1930">
    <property type="match status" value="1"/>
</dbReference>
<evidence type="ECO:0000313" key="2">
    <source>
        <dbReference type="EMBL" id="CAB4694205.1"/>
    </source>
</evidence>
<feature type="domain" description="BldD C-terminal" evidence="1">
    <location>
        <begin position="2"/>
        <end position="52"/>
    </location>
</feature>
<proteinExistence type="predicted"/>
<dbReference type="AlphaFoldDB" id="A0A6J6PC65"/>
<protein>
    <submittedName>
        <fullName evidence="2">Unannotated protein</fullName>
    </submittedName>
</protein>
<organism evidence="2">
    <name type="scientific">freshwater metagenome</name>
    <dbReference type="NCBI Taxonomy" id="449393"/>
    <lineage>
        <taxon>unclassified sequences</taxon>
        <taxon>metagenomes</taxon>
        <taxon>ecological metagenomes</taxon>
    </lineage>
</organism>